<dbReference type="CDD" id="cd11033">
    <property type="entry name" value="CYP142-like"/>
    <property type="match status" value="1"/>
</dbReference>
<name>A0ABV4QE05_9ACTN</name>
<dbReference type="EMBL" id="JAXCEI010000007">
    <property type="protein sequence ID" value="MFA1540931.1"/>
    <property type="molecule type" value="Genomic_DNA"/>
</dbReference>
<dbReference type="SUPFAM" id="SSF48264">
    <property type="entry name" value="Cytochrome P450"/>
    <property type="match status" value="1"/>
</dbReference>
<dbReference type="InterPro" id="IPR036396">
    <property type="entry name" value="Cyt_P450_sf"/>
</dbReference>
<proteinExistence type="inferred from homology"/>
<evidence type="ECO:0000256" key="1">
    <source>
        <dbReference type="ARBA" id="ARBA00010617"/>
    </source>
</evidence>
<evidence type="ECO:0000256" key="2">
    <source>
        <dbReference type="SAM" id="MobiDB-lite"/>
    </source>
</evidence>
<dbReference type="PRINTS" id="PR00359">
    <property type="entry name" value="BP450"/>
</dbReference>
<sequence length="443" mass="49410">MTTPQTTTPGTDGPGIELVDPGAYERDGIPHGQLAWLREHDPVHWHHGDPERDYPPFWAVTRHEDVVHVSRHPEVFSSWQRLALFDEPPEEHLVLQRMMMLNQDPPEHTRKRGIVNRGFTPRAIGALAEHIRDICRKLVAETVDGAHLGGGPKTSGGRSPEPLASPRSPVTFDFVRELAAPLPLYVICELLGAPPEDREKIFTWSNTLIGGDDPEFQRTPEEGQQAAAELYAYANVLAADRRENPREDIVTRLLQPDADGEVLSGDEFELFVMLLSVAGNETTRNAATGGMLALLEHPEQWERLRADRSLVPTAVDEIVRWVTPVNLFRRTAVRDVELRGKRIREGDKVVVFYSSANRDEAVFADPRTFDVGRDPNPHLGFGGGGPHFCLGSHLARLELSVLFETLLDAVPNIELGGNVRRLRSSFINGIKEMPVRVRPASLD</sequence>
<dbReference type="InterPro" id="IPR002397">
    <property type="entry name" value="Cyt_P450_B"/>
</dbReference>
<gene>
    <name evidence="3" type="ORF">SM611_18545</name>
</gene>
<accession>A0ABV4QE05</accession>
<comment type="caution">
    <text evidence="3">The sequence shown here is derived from an EMBL/GenBank/DDBJ whole genome shotgun (WGS) entry which is preliminary data.</text>
</comment>
<evidence type="ECO:0000313" key="3">
    <source>
        <dbReference type="EMBL" id="MFA1540931.1"/>
    </source>
</evidence>
<dbReference type="Gene3D" id="1.10.630.10">
    <property type="entry name" value="Cytochrome P450"/>
    <property type="match status" value="1"/>
</dbReference>
<dbReference type="Pfam" id="PF00067">
    <property type="entry name" value="p450"/>
    <property type="match status" value="1"/>
</dbReference>
<evidence type="ECO:0000313" key="4">
    <source>
        <dbReference type="Proteomes" id="UP001569963"/>
    </source>
</evidence>
<reference evidence="3 4" key="1">
    <citation type="submission" date="2023-11" db="EMBL/GenBank/DDBJ databases">
        <title>Actinomadura monticuli sp. nov., isolated from volcanic ash.</title>
        <authorList>
            <person name="Lee S.D."/>
            <person name="Yang H."/>
            <person name="Kim I.S."/>
        </authorList>
    </citation>
    <scope>NUCLEOTIDE SEQUENCE [LARGE SCALE GENOMIC DNA]</scope>
    <source>
        <strain evidence="3 4">DLS-62</strain>
    </source>
</reference>
<dbReference type="PANTHER" id="PTHR46696">
    <property type="entry name" value="P450, PUTATIVE (EUROFUNG)-RELATED"/>
    <property type="match status" value="1"/>
</dbReference>
<dbReference type="PANTHER" id="PTHR46696:SF4">
    <property type="entry name" value="BIOTIN BIOSYNTHESIS CYTOCHROME P450"/>
    <property type="match status" value="1"/>
</dbReference>
<feature type="region of interest" description="Disordered" evidence="2">
    <location>
        <begin position="146"/>
        <end position="165"/>
    </location>
</feature>
<dbReference type="RefSeq" id="WP_371950920.1">
    <property type="nucleotide sequence ID" value="NZ_JAXCEI010000007.1"/>
</dbReference>
<dbReference type="InterPro" id="IPR001128">
    <property type="entry name" value="Cyt_P450"/>
</dbReference>
<comment type="similarity">
    <text evidence="1">Belongs to the cytochrome P450 family.</text>
</comment>
<organism evidence="3 4">
    <name type="scientific">Actinomadura monticuli</name>
    <dbReference type="NCBI Taxonomy" id="3097367"/>
    <lineage>
        <taxon>Bacteria</taxon>
        <taxon>Bacillati</taxon>
        <taxon>Actinomycetota</taxon>
        <taxon>Actinomycetes</taxon>
        <taxon>Streptosporangiales</taxon>
        <taxon>Thermomonosporaceae</taxon>
        <taxon>Actinomadura</taxon>
    </lineage>
</organism>
<keyword evidence="4" id="KW-1185">Reference proteome</keyword>
<dbReference type="Proteomes" id="UP001569963">
    <property type="component" value="Unassembled WGS sequence"/>
</dbReference>
<protein>
    <submittedName>
        <fullName evidence="3">Cytochrome P450</fullName>
    </submittedName>
</protein>